<dbReference type="InParanoid" id="D2W4A6"/>
<name>D2W4A6_NAEGR</name>
<reference evidence="14 15" key="1">
    <citation type="journal article" date="2010" name="Cell">
        <title>The genome of Naegleria gruberi illuminates early eukaryotic versatility.</title>
        <authorList>
            <person name="Fritz-Laylin L.K."/>
            <person name="Prochnik S.E."/>
            <person name="Ginger M.L."/>
            <person name="Dacks J.B."/>
            <person name="Carpenter M.L."/>
            <person name="Field M.C."/>
            <person name="Kuo A."/>
            <person name="Paredez A."/>
            <person name="Chapman J."/>
            <person name="Pham J."/>
            <person name="Shu S."/>
            <person name="Neupane R."/>
            <person name="Cipriano M."/>
            <person name="Mancuso J."/>
            <person name="Tu H."/>
            <person name="Salamov A."/>
            <person name="Lindquist E."/>
            <person name="Shapiro H."/>
            <person name="Lucas S."/>
            <person name="Grigoriev I.V."/>
            <person name="Cande W.Z."/>
            <person name="Fulton C."/>
            <person name="Rokhsar D.S."/>
            <person name="Dawson S.C."/>
        </authorList>
    </citation>
    <scope>NUCLEOTIDE SEQUENCE [LARGE SCALE GENOMIC DNA]</scope>
    <source>
        <strain evidence="14 15">NEG-M</strain>
    </source>
</reference>
<keyword evidence="7 11" id="KW-1133">Transmembrane helix</keyword>
<proteinExistence type="predicted"/>
<evidence type="ECO:0000313" key="14">
    <source>
        <dbReference type="EMBL" id="EFC36095.1"/>
    </source>
</evidence>
<evidence type="ECO:0000256" key="7">
    <source>
        <dbReference type="ARBA" id="ARBA00022989"/>
    </source>
</evidence>
<keyword evidence="8 11" id="KW-0472">Membrane</keyword>
<dbReference type="CDD" id="cd00055">
    <property type="entry name" value="EGF_Lam"/>
    <property type="match status" value="1"/>
</dbReference>
<dbReference type="GeneID" id="8859809"/>
<dbReference type="PROSITE" id="PS50221">
    <property type="entry name" value="GAIN_B"/>
    <property type="match status" value="1"/>
</dbReference>
<evidence type="ECO:0000256" key="9">
    <source>
        <dbReference type="ARBA" id="ARBA00023157"/>
    </source>
</evidence>
<keyword evidence="9 10" id="KW-1015">Disulfide bond</keyword>
<dbReference type="GO" id="GO:0007157">
    <property type="term" value="P:heterophilic cell-cell adhesion via plasma membrane cell adhesion molecules"/>
    <property type="evidence" value="ECO:0007669"/>
    <property type="project" value="TreeGrafter"/>
</dbReference>
<dbReference type="InterPro" id="IPR002049">
    <property type="entry name" value="LE_dom"/>
</dbReference>
<sequence length="1396" mass="153687">MSISCLNGTLPESLDVGGIFPCDIIVGGSFNISLSNNETATNLLRFEYATMSWKAINDIIGTPKSVAILDNRLFIGGKFDNAEFYIYDTFMNVAIPLVNVSGVQDINVQKEDLGLDTILIAGASFPNNLSKIAYYTISNSSFSFAGFVPSGQVTQVKYVKNLVAGTSGTIFAVIDSSLYRRDGNGLFSKMFDLYFRRIEVLGKTSDEPGSVLALTDSKYYSNLLLYYPKTKGWRTISNSGIQVNDVAFDFNTCMVSDRFGPTCNNSFNSFGYGATGSIITLPAFINISTPLISINDGEYERYRYEWQFQGSTRLTNTSSLYWENPFKFPIISDRDKYMFFSVYDNYTGFLVLKRLFFVGIPIPNLTWMSVQYLGNFNFKLLSNWKLSTEDPDLICSVGYVDRSFETLSDLTNSKNFTLFNVSCTELFSSSITLKVPYYGKSNTKLFISANNFKYNYLEPRLSAQKEIITNFPEFFATMNDTIVDLKYYSTNNVISYSLLVSTNIPTLNCEINVTFGNDTIYSTSRYTNETITIQFDLTLPYYVETQLLNVMVNLSNSEYFIEKQVNFNYSLPVECGVCEHDGTCVRKLKSKVQQCNCAPLYTGINCETCFGGSVMINDTCTCPYGKYQSGSSCLVDYSILTCYGKNYTNPSVCSKRGKCIEMNTCKCDIGYTGSECAIPICNGKNASEPTVCGGIGRCAYPNICFCGLNFAGSECQIPTCNGYYIVAQACKNGGSCNTKTHLCENCLAPYTGQDCGECIEGYNLIREICYPVCFGYSSIDYRVCSGHGNCSFNNGPVCSCKTNYTGINCEYNINDNNTNSNNNTLSNCKENFGGSNCSFELTYRAISSINPKYDFSISTLVITKVPYASIEYSWKEDSGTLTLTDSFSTQPTLVIKSNNPALTEGLKLNFTLTVTITEPGMKLYYIRKTFETRVNNLPIIQQFKVMDNSTGLETTSGVGFQTVFKVTCLAYDPDSDPISYSIGYLSGVSNNIISKRVGDTTFYFKLPFTSVGYVTLYLSVLDSNLGERIQYVNVTLSDPTATLEDGAKIDFANQILNSPNVTVADVASSAYYLTTVNSSSTSQTVELRTKLIDVVSSTIYSQDKDTALEIVSVVVNEPKFISYSTQIKVLSLMNDTSITSSQAEKVLTVTANLLSVSSDSVSSNLIKDIINVAAQTKAASIPVGSSSTVISENIKSTVVKNTISSLSSTVFDSSIGINSIKLPSDSLSQVLSNSGFDSSNSIVLSMNVASKKLYSYQQWNNTAPFFIFKILSGIDTSKTLSVSGLTNPIEFDLNVESVSSNLTTKCVYVNEKTQSLSTEGVETIIVSSTKVKCRVYHLTDFTTIPVRKIEASTSPIIKPSATSSTTVVLGHSNRSYLSVIVQIIVVVTLVVVLYAY</sequence>
<evidence type="ECO:0000256" key="3">
    <source>
        <dbReference type="ARBA" id="ARBA00022536"/>
    </source>
</evidence>
<evidence type="ECO:0000313" key="15">
    <source>
        <dbReference type="Proteomes" id="UP000006671"/>
    </source>
</evidence>
<feature type="transmembrane region" description="Helical" evidence="11">
    <location>
        <begin position="1376"/>
        <end position="1395"/>
    </location>
</feature>
<dbReference type="PROSITE" id="PS01186">
    <property type="entry name" value="EGF_2"/>
    <property type="match status" value="1"/>
</dbReference>
<comment type="subcellular location">
    <subcellularLocation>
        <location evidence="1">Cell membrane</location>
    </subcellularLocation>
</comment>
<feature type="domain" description="EGF-like" evidence="12">
    <location>
        <begin position="571"/>
        <end position="607"/>
    </location>
</feature>
<feature type="disulfide bond" evidence="10">
    <location>
        <begin position="578"/>
        <end position="595"/>
    </location>
</feature>
<evidence type="ECO:0000256" key="10">
    <source>
        <dbReference type="PROSITE-ProRule" id="PRU00076"/>
    </source>
</evidence>
<dbReference type="Gene3D" id="2.10.25.10">
    <property type="entry name" value="Laminin"/>
    <property type="match status" value="2"/>
</dbReference>
<keyword evidence="4 11" id="KW-0812">Transmembrane</keyword>
<feature type="disulfide bond" evidence="10">
    <location>
        <begin position="667"/>
        <end position="676"/>
    </location>
</feature>
<dbReference type="GO" id="GO:0032991">
    <property type="term" value="C:protein-containing complex"/>
    <property type="evidence" value="ECO:0007669"/>
    <property type="project" value="TreeGrafter"/>
</dbReference>
<accession>D2W4A6</accession>
<feature type="domain" description="EGF-like" evidence="12">
    <location>
        <begin position="644"/>
        <end position="677"/>
    </location>
</feature>
<evidence type="ECO:0000256" key="1">
    <source>
        <dbReference type="ARBA" id="ARBA00004236"/>
    </source>
</evidence>
<keyword evidence="5" id="KW-0732">Signal</keyword>
<evidence type="ECO:0000256" key="2">
    <source>
        <dbReference type="ARBA" id="ARBA00022475"/>
    </source>
</evidence>
<dbReference type="Proteomes" id="UP000006671">
    <property type="component" value="Unassembled WGS sequence"/>
</dbReference>
<dbReference type="GO" id="GO:0045197">
    <property type="term" value="P:establishment or maintenance of epithelial cell apical/basal polarity"/>
    <property type="evidence" value="ECO:0007669"/>
    <property type="project" value="TreeGrafter"/>
</dbReference>
<dbReference type="STRING" id="5762.D2W4A6"/>
<comment type="caution">
    <text evidence="10">Lacks conserved residue(s) required for the propagation of feature annotation.</text>
</comment>
<dbReference type="PROSITE" id="PS00022">
    <property type="entry name" value="EGF_1"/>
    <property type="match status" value="3"/>
</dbReference>
<dbReference type="PANTHER" id="PTHR24049">
    <property type="entry name" value="CRUMBS FAMILY MEMBER"/>
    <property type="match status" value="1"/>
</dbReference>
<keyword evidence="15" id="KW-1185">Reference proteome</keyword>
<evidence type="ECO:0000256" key="5">
    <source>
        <dbReference type="ARBA" id="ARBA00022729"/>
    </source>
</evidence>
<dbReference type="PROSITE" id="PS50026">
    <property type="entry name" value="EGF_3"/>
    <property type="match status" value="2"/>
</dbReference>
<dbReference type="VEuPathDB" id="AmoebaDB:NAEGRDRAFT_76236"/>
<dbReference type="GO" id="GO:0005886">
    <property type="term" value="C:plasma membrane"/>
    <property type="evidence" value="ECO:0007669"/>
    <property type="project" value="UniProtKB-SubCell"/>
</dbReference>
<keyword evidence="6" id="KW-0677">Repeat</keyword>
<evidence type="ECO:0000259" key="12">
    <source>
        <dbReference type="PROSITE" id="PS50026"/>
    </source>
</evidence>
<dbReference type="RefSeq" id="XP_002668839.1">
    <property type="nucleotide sequence ID" value="XM_002668793.1"/>
</dbReference>
<dbReference type="EMBL" id="GG738944">
    <property type="protein sequence ID" value="EFC36095.1"/>
    <property type="molecule type" value="Genomic_DNA"/>
</dbReference>
<dbReference type="InterPro" id="IPR051022">
    <property type="entry name" value="Notch_Cell-Fate_Det"/>
</dbReference>
<evidence type="ECO:0000256" key="6">
    <source>
        <dbReference type="ARBA" id="ARBA00022737"/>
    </source>
</evidence>
<feature type="domain" description="GAIN-B" evidence="13">
    <location>
        <begin position="1185"/>
        <end position="1352"/>
    </location>
</feature>
<dbReference type="SMART" id="SM00181">
    <property type="entry name" value="EGF"/>
    <property type="match status" value="4"/>
</dbReference>
<organism evidence="15">
    <name type="scientific">Naegleria gruberi</name>
    <name type="common">Amoeba</name>
    <dbReference type="NCBI Taxonomy" id="5762"/>
    <lineage>
        <taxon>Eukaryota</taxon>
        <taxon>Discoba</taxon>
        <taxon>Heterolobosea</taxon>
        <taxon>Tetramitia</taxon>
        <taxon>Eutetramitia</taxon>
        <taxon>Vahlkampfiidae</taxon>
        <taxon>Naegleria</taxon>
    </lineage>
</organism>
<dbReference type="InterPro" id="IPR000742">
    <property type="entry name" value="EGF"/>
</dbReference>
<dbReference type="InterPro" id="IPR057244">
    <property type="entry name" value="GAIN_B"/>
</dbReference>
<protein>
    <submittedName>
        <fullName evidence="14">Predicted protein</fullName>
    </submittedName>
</protein>
<dbReference type="PANTHER" id="PTHR24049:SF22">
    <property type="entry name" value="DROSOPHILA CRUMBS HOMOLOG"/>
    <property type="match status" value="1"/>
</dbReference>
<evidence type="ECO:0000256" key="4">
    <source>
        <dbReference type="ARBA" id="ARBA00022692"/>
    </source>
</evidence>
<keyword evidence="3 10" id="KW-0245">EGF-like domain</keyword>
<dbReference type="OrthoDB" id="283575at2759"/>
<evidence type="ECO:0000259" key="13">
    <source>
        <dbReference type="PROSITE" id="PS50221"/>
    </source>
</evidence>
<evidence type="ECO:0000256" key="8">
    <source>
        <dbReference type="ARBA" id="ARBA00023136"/>
    </source>
</evidence>
<keyword evidence="2" id="KW-1003">Cell membrane</keyword>
<feature type="disulfide bond" evidence="10">
    <location>
        <begin position="597"/>
        <end position="606"/>
    </location>
</feature>
<evidence type="ECO:0000256" key="11">
    <source>
        <dbReference type="SAM" id="Phobius"/>
    </source>
</evidence>
<dbReference type="eggNOG" id="KOG1225">
    <property type="taxonomic scope" value="Eukaryota"/>
</dbReference>
<dbReference type="KEGG" id="ngr:NAEGRDRAFT_76236"/>
<gene>
    <name evidence="14" type="ORF">NAEGRDRAFT_76236</name>
</gene>